<keyword evidence="5" id="KW-1185">Reference proteome</keyword>
<dbReference type="PANTHER" id="PTHR43479">
    <property type="entry name" value="ACREF/ENVCD OPERON REPRESSOR-RELATED"/>
    <property type="match status" value="1"/>
</dbReference>
<dbReference type="AlphaFoldDB" id="A0A2P7Q0N1"/>
<evidence type="ECO:0000256" key="1">
    <source>
        <dbReference type="ARBA" id="ARBA00023125"/>
    </source>
</evidence>
<reference evidence="4" key="1">
    <citation type="thesis" date="2015" institute="Rutgers" country="The State University of New Jersey, 14 College Farm Rd., New Brunswick, NJ, USA">
        <title>Ammonia toxicity in bacteria and its implications for treatment of and resource recovery from highly nitrogenous organic wastes.</title>
        <authorList>
            <person name="Luther A.K."/>
        </authorList>
    </citation>
    <scope>NUCLEOTIDE SEQUENCE</scope>
    <source>
        <strain evidence="4">RT-10B</strain>
    </source>
</reference>
<organism evidence="4 5">
    <name type="scientific">Peptostreptococcus russellii</name>
    <dbReference type="NCBI Taxonomy" id="215200"/>
    <lineage>
        <taxon>Bacteria</taxon>
        <taxon>Bacillati</taxon>
        <taxon>Bacillota</taxon>
        <taxon>Clostridia</taxon>
        <taxon>Peptostreptococcales</taxon>
        <taxon>Peptostreptococcaceae</taxon>
        <taxon>Peptostreptococcus</taxon>
    </lineage>
</organism>
<feature type="DNA-binding region" description="H-T-H motif" evidence="2">
    <location>
        <begin position="27"/>
        <end position="46"/>
    </location>
</feature>
<gene>
    <name evidence="4" type="ORF">UF10_02270</name>
</gene>
<protein>
    <submittedName>
        <fullName evidence="4">TetR family transcriptional regulator</fullName>
    </submittedName>
</protein>
<dbReference type="Gene3D" id="1.10.357.10">
    <property type="entry name" value="Tetracycline Repressor, domain 2"/>
    <property type="match status" value="1"/>
</dbReference>
<dbReference type="PROSITE" id="PS50977">
    <property type="entry name" value="HTH_TETR_2"/>
    <property type="match status" value="1"/>
</dbReference>
<dbReference type="Proteomes" id="UP000241434">
    <property type="component" value="Unassembled WGS sequence"/>
</dbReference>
<evidence type="ECO:0000313" key="5">
    <source>
        <dbReference type="Proteomes" id="UP000241434"/>
    </source>
</evidence>
<proteinExistence type="predicted"/>
<keyword evidence="1 2" id="KW-0238">DNA-binding</keyword>
<evidence type="ECO:0000256" key="2">
    <source>
        <dbReference type="PROSITE-ProRule" id="PRU00335"/>
    </source>
</evidence>
<dbReference type="InterPro" id="IPR001647">
    <property type="entry name" value="HTH_TetR"/>
</dbReference>
<dbReference type="InterPro" id="IPR009057">
    <property type="entry name" value="Homeodomain-like_sf"/>
</dbReference>
<dbReference type="Pfam" id="PF14278">
    <property type="entry name" value="TetR_C_8"/>
    <property type="match status" value="1"/>
</dbReference>
<dbReference type="InterPro" id="IPR050624">
    <property type="entry name" value="HTH-type_Tx_Regulator"/>
</dbReference>
<evidence type="ECO:0000259" key="3">
    <source>
        <dbReference type="PROSITE" id="PS50977"/>
    </source>
</evidence>
<dbReference type="InterPro" id="IPR039532">
    <property type="entry name" value="TetR_C_Firmicutes"/>
</dbReference>
<accession>A0A2P7Q0N1</accession>
<dbReference type="EMBL" id="JYGE01000003">
    <property type="protein sequence ID" value="PSJ31490.1"/>
    <property type="molecule type" value="Genomic_DNA"/>
</dbReference>
<dbReference type="OrthoDB" id="9810250at2"/>
<feature type="domain" description="HTH tetR-type" evidence="3">
    <location>
        <begin position="4"/>
        <end position="64"/>
    </location>
</feature>
<dbReference type="PANTHER" id="PTHR43479:SF7">
    <property type="entry name" value="TETR-FAMILY TRANSCRIPTIONAL REGULATOR"/>
    <property type="match status" value="1"/>
</dbReference>
<evidence type="ECO:0000313" key="4">
    <source>
        <dbReference type="EMBL" id="PSJ31490.1"/>
    </source>
</evidence>
<comment type="caution">
    <text evidence="4">The sequence shown here is derived from an EMBL/GenBank/DDBJ whole genome shotgun (WGS) entry which is preliminary data.</text>
</comment>
<dbReference type="GO" id="GO:0003677">
    <property type="term" value="F:DNA binding"/>
    <property type="evidence" value="ECO:0007669"/>
    <property type="project" value="UniProtKB-UniRule"/>
</dbReference>
<name>A0A2P7Q0N1_9FIRM</name>
<sequence>MVQQYTKAMIRKEFIEMLNEKPINKITVKDLSTNCNINRNTFYYHYSDVYELLSELFQLELEKVIDEYNDTLSWEESFIMAAEFALKNKKAIYHVYNSMQREELVNYIYNIAGNIMSKYVEKQSEEIDSYKEDMDLIASFYQCALTEMVLRWILNGMKENPEDVIERIGQLFDGNIKMSLKRSEKLKREETFEEVR</sequence>
<dbReference type="SUPFAM" id="SSF46689">
    <property type="entry name" value="Homeodomain-like"/>
    <property type="match status" value="1"/>
</dbReference>
<dbReference type="RefSeq" id="WP_106776212.1">
    <property type="nucleotide sequence ID" value="NZ_JYGE01000003.1"/>
</dbReference>